<dbReference type="Proteomes" id="UP000258707">
    <property type="component" value="Chromosome"/>
</dbReference>
<dbReference type="PROSITE" id="PS50846">
    <property type="entry name" value="HMA_2"/>
    <property type="match status" value="1"/>
</dbReference>
<dbReference type="GO" id="GO:0016787">
    <property type="term" value="F:hydrolase activity"/>
    <property type="evidence" value="ECO:0007669"/>
    <property type="project" value="UniProtKB-KW"/>
</dbReference>
<gene>
    <name evidence="2" type="ORF">AArc1_1513</name>
    <name evidence="3" type="ORF">AArcMg_2173</name>
</gene>
<dbReference type="KEGG" id="nan:AArc1_1513"/>
<reference evidence="2" key="3">
    <citation type="journal article" date="2019" name="Int. J. Syst. Evol. Microbiol.">
        <title>Natronolimnobius sulfurireducens sp. nov. and Halalkaliarchaeum desulfuricum gen. nov., sp. nov., the first sulfur-respiring alkaliphilic haloarchaea from hypersaline alkaline lakes.</title>
        <authorList>
            <person name="Sorokin D.Y."/>
            <person name="Yakimov M."/>
            <person name="Messina E."/>
            <person name="Merkel A.Y."/>
            <person name="Bale N.J."/>
            <person name="Sinninghe Damste J.S."/>
        </authorList>
    </citation>
    <scope>NUCLEOTIDE SEQUENCE</scope>
    <source>
        <strain evidence="3">AArc-Mg</strain>
        <strain evidence="2">AArc1</strain>
    </source>
</reference>
<feature type="domain" description="HMA" evidence="1">
    <location>
        <begin position="2"/>
        <end position="68"/>
    </location>
</feature>
<name>A0A346PEA1_9EURY</name>
<dbReference type="EMBL" id="CP024047">
    <property type="protein sequence ID" value="AXR77846.1"/>
    <property type="molecule type" value="Genomic_DNA"/>
</dbReference>
<dbReference type="RefSeq" id="WP_117363965.1">
    <property type="nucleotide sequence ID" value="NZ_CP024047.1"/>
</dbReference>
<dbReference type="AlphaFoldDB" id="A0A346PEA1"/>
<dbReference type="GeneID" id="37642662"/>
<dbReference type="KEGG" id="nag:AArcMg_2173"/>
<proteinExistence type="predicted"/>
<accession>A0A346PRM6</accession>
<dbReference type="Gene3D" id="3.30.70.100">
    <property type="match status" value="1"/>
</dbReference>
<evidence type="ECO:0000259" key="1">
    <source>
        <dbReference type="PROSITE" id="PS50846"/>
    </source>
</evidence>
<dbReference type="EMBL" id="CP027033">
    <property type="protein sequence ID" value="AXR82171.1"/>
    <property type="molecule type" value="Genomic_DNA"/>
</dbReference>
<evidence type="ECO:0000313" key="3">
    <source>
        <dbReference type="EMBL" id="AXR82171.1"/>
    </source>
</evidence>
<dbReference type="CDD" id="cd00371">
    <property type="entry name" value="HMA"/>
    <property type="match status" value="1"/>
</dbReference>
<evidence type="ECO:0000313" key="5">
    <source>
        <dbReference type="Proteomes" id="UP000258707"/>
    </source>
</evidence>
<protein>
    <submittedName>
        <fullName evidence="2">Copper-ion-binding protein</fullName>
    </submittedName>
    <submittedName>
        <fullName evidence="3">Lead, cadmium, zinc and mercury transporting ATPase / Copper-translocating P-type ATPase</fullName>
        <ecNumber evidence="3">3.6.3.3</ecNumber>
    </submittedName>
</protein>
<reference evidence="5" key="1">
    <citation type="submission" date="2017-10" db="EMBL/GenBank/DDBJ databases">
        <title>Phenotypic and genomic properties of facultatively anaerobic sulfur-reducing natronoarchaea from hypersaline soda lakes.</title>
        <authorList>
            <person name="Sorokin D.Y."/>
            <person name="Kublanov I.V."/>
            <person name="Roman P."/>
            <person name="Sinninghe Damste J.S."/>
            <person name="Golyshin P.N."/>
            <person name="Rojo D."/>
            <person name="Ciordia S."/>
            <person name="Mena Md.C."/>
            <person name="Ferrer M."/>
            <person name="Messina E."/>
            <person name="Smedile F."/>
            <person name="La Spada G."/>
            <person name="La Cono V."/>
            <person name="Yakimov M.M."/>
        </authorList>
    </citation>
    <scope>NUCLEOTIDE SEQUENCE [LARGE SCALE GENOMIC DNA]</scope>
    <source>
        <strain evidence="5">AArc1</strain>
    </source>
</reference>
<evidence type="ECO:0000313" key="2">
    <source>
        <dbReference type="EMBL" id="AXR77846.1"/>
    </source>
</evidence>
<sequence length="69" mass="6978">MERTTLEVAGMACDGCEATVTDALEALDGVSSASADHEADEVHIEHDAAAVDEAALAVAISDAGYETAI</sequence>
<dbReference type="SUPFAM" id="SSF55008">
    <property type="entry name" value="HMA, heavy metal-associated domain"/>
    <property type="match status" value="1"/>
</dbReference>
<dbReference type="InterPro" id="IPR006121">
    <property type="entry name" value="HMA_dom"/>
</dbReference>
<dbReference type="GO" id="GO:0046872">
    <property type="term" value="F:metal ion binding"/>
    <property type="evidence" value="ECO:0007669"/>
    <property type="project" value="InterPro"/>
</dbReference>
<evidence type="ECO:0000313" key="4">
    <source>
        <dbReference type="Proteomes" id="UP000258613"/>
    </source>
</evidence>
<dbReference type="InterPro" id="IPR036163">
    <property type="entry name" value="HMA_dom_sf"/>
</dbReference>
<dbReference type="OrthoDB" id="44171at2157"/>
<dbReference type="Pfam" id="PF00403">
    <property type="entry name" value="HMA"/>
    <property type="match status" value="1"/>
</dbReference>
<reference evidence="4" key="2">
    <citation type="submission" date="2018-02" db="EMBL/GenBank/DDBJ databases">
        <title>Phenotypic and genomic properties of facultatively anaerobic sulfur-reducing natronoarchaea from hypersaline soda lakes.</title>
        <authorList>
            <person name="Sorokin D.Y."/>
            <person name="Kublanov I.V."/>
            <person name="Roman P."/>
            <person name="Sinninghe Damste J.S."/>
            <person name="Golyshin P.N."/>
            <person name="Rojo D."/>
            <person name="Ciordia S."/>
            <person name="Mena M.D.C."/>
            <person name="Ferrer M."/>
            <person name="Messina E."/>
            <person name="Smedile F."/>
            <person name="La Spada G."/>
            <person name="La Cono V."/>
            <person name="Yakimov M.M."/>
        </authorList>
    </citation>
    <scope>NUCLEOTIDE SEQUENCE [LARGE SCALE GENOMIC DNA]</scope>
    <source>
        <strain evidence="4">AArc-Mg</strain>
    </source>
</reference>
<keyword evidence="4" id="KW-1185">Reference proteome</keyword>
<dbReference type="Proteomes" id="UP000258613">
    <property type="component" value="Chromosome"/>
</dbReference>
<organism evidence="2 5">
    <name type="scientific">Natrarchaeobaculum sulfurireducens</name>
    <dbReference type="NCBI Taxonomy" id="2044521"/>
    <lineage>
        <taxon>Archaea</taxon>
        <taxon>Methanobacteriati</taxon>
        <taxon>Methanobacteriota</taxon>
        <taxon>Stenosarchaea group</taxon>
        <taxon>Halobacteria</taxon>
        <taxon>Halobacteriales</taxon>
        <taxon>Natrialbaceae</taxon>
        <taxon>Natrarchaeobaculum</taxon>
    </lineage>
</organism>
<accession>A0A346PEA1</accession>
<dbReference type="EC" id="3.6.3.3" evidence="3"/>
<keyword evidence="3" id="KW-0378">Hydrolase</keyword>